<dbReference type="Proteomes" id="UP000058925">
    <property type="component" value="Chromosome"/>
</dbReference>
<accession>A0A654LYN3</accession>
<dbReference type="KEGG" id="taa:NMY3_01342"/>
<dbReference type="EMBL" id="CP012850">
    <property type="protein sequence ID" value="ALI35546.1"/>
    <property type="molecule type" value="Genomic_DNA"/>
</dbReference>
<organism evidence="1 2">
    <name type="scientific">Candidatus Nitrosocosmicus oleophilus</name>
    <dbReference type="NCBI Taxonomy" id="1353260"/>
    <lineage>
        <taxon>Archaea</taxon>
        <taxon>Nitrososphaerota</taxon>
        <taxon>Nitrososphaeria</taxon>
        <taxon>Nitrososphaerales</taxon>
        <taxon>Nitrososphaeraceae</taxon>
        <taxon>Candidatus Nitrosocosmicus</taxon>
    </lineage>
</organism>
<name>A0A654LYN3_9ARCH</name>
<evidence type="ECO:0000313" key="2">
    <source>
        <dbReference type="Proteomes" id="UP000058925"/>
    </source>
</evidence>
<evidence type="ECO:0000313" key="1">
    <source>
        <dbReference type="EMBL" id="ALI35546.1"/>
    </source>
</evidence>
<sequence length="31" mass="3600">MGKTIFVKEYQIDDDKDNIENIILTLEVKSS</sequence>
<protein>
    <submittedName>
        <fullName evidence="1">Uncharacterized protein</fullName>
    </submittedName>
</protein>
<dbReference type="AlphaFoldDB" id="A0A654LYN3"/>
<reference evidence="2" key="1">
    <citation type="submission" date="2015-10" db="EMBL/GenBank/DDBJ databases">
        <title>Niche specialization of a soil ammonia-oxidizing archaeon, Candidatus Nitrosocosmicus oleophilus.</title>
        <authorList>
            <person name="Jung M.-Y."/>
            <person name="Rhee S.-K."/>
        </authorList>
    </citation>
    <scope>NUCLEOTIDE SEQUENCE [LARGE SCALE GENOMIC DNA]</scope>
    <source>
        <strain evidence="2">MY3</strain>
    </source>
</reference>
<proteinExistence type="predicted"/>
<keyword evidence="2" id="KW-1185">Reference proteome</keyword>
<gene>
    <name evidence="1" type="ORF">NMY3_01342</name>
</gene>